<reference evidence="1 2" key="1">
    <citation type="submission" date="2019-10" db="EMBL/GenBank/DDBJ databases">
        <title>Taxonomy of Antarctic Massilia spp.: description of Massilia rubra sp. nov., Massilia aquatica sp. nov., Massilia mucilaginosa sp. nov., Massilia frigida sp. nov. isolated from streams, lakes and regoliths.</title>
        <authorList>
            <person name="Holochova P."/>
            <person name="Sedlacek I."/>
            <person name="Kralova S."/>
            <person name="Maslanova I."/>
            <person name="Busse H.-J."/>
            <person name="Stankova E."/>
            <person name="Vrbovska V."/>
            <person name="Kovarovic V."/>
            <person name="Bartak M."/>
            <person name="Svec P."/>
            <person name="Pantucek R."/>
        </authorList>
    </citation>
    <scope>NUCLEOTIDE SEQUENCE [LARGE SCALE GENOMIC DNA]</scope>
    <source>
        <strain evidence="1 2">CCM 8695</strain>
    </source>
</reference>
<gene>
    <name evidence="1" type="ORF">F2P44_19485</name>
</gene>
<comment type="caution">
    <text evidence="1">The sequence shown here is derived from an EMBL/GenBank/DDBJ whole genome shotgun (WGS) entry which is preliminary data.</text>
</comment>
<keyword evidence="2" id="KW-1185">Reference proteome</keyword>
<dbReference type="SUPFAM" id="SSF51161">
    <property type="entry name" value="Trimeric LpxA-like enzymes"/>
    <property type="match status" value="1"/>
</dbReference>
<accession>A0ABX0NFJ9</accession>
<dbReference type="Pfam" id="PF00132">
    <property type="entry name" value="Hexapep"/>
    <property type="match status" value="1"/>
</dbReference>
<dbReference type="InterPro" id="IPR001451">
    <property type="entry name" value="Hexapep"/>
</dbReference>
<name>A0ABX0NFJ9_9BURK</name>
<dbReference type="Proteomes" id="UP000621455">
    <property type="component" value="Unassembled WGS sequence"/>
</dbReference>
<evidence type="ECO:0000313" key="2">
    <source>
        <dbReference type="Proteomes" id="UP000621455"/>
    </source>
</evidence>
<sequence length="215" mass="23953">MAHEHLIAYTCRQVTTFFPGMEAAVLQRVIATHWDTAMARLQACIDKVTMWPRGQFNYLNSSQYCQYLYFLSNTIWREDRSEEALGVATRLFLLNKALNGIDVFYEIALPEVFFIGHSVGIVLAKATYGNYLVLYQNSTVGKNHGVAPVLGEGVILYPNSAIIGRCRIGDNTTVSQGTGVINRDTPGNCMVFAGTAGELAVKPSKRRLTEDFFRL</sequence>
<dbReference type="InterPro" id="IPR011004">
    <property type="entry name" value="Trimer_LpxA-like_sf"/>
</dbReference>
<dbReference type="RefSeq" id="WP_167088777.1">
    <property type="nucleotide sequence ID" value="NZ_WHJG01000022.1"/>
</dbReference>
<evidence type="ECO:0008006" key="3">
    <source>
        <dbReference type="Google" id="ProtNLM"/>
    </source>
</evidence>
<dbReference type="Gene3D" id="2.160.10.10">
    <property type="entry name" value="Hexapeptide repeat proteins"/>
    <property type="match status" value="1"/>
</dbReference>
<protein>
    <recommendedName>
        <fullName evidence="3">Serine acetyltransferase</fullName>
    </recommendedName>
</protein>
<organism evidence="1 2">
    <name type="scientific">Massilia frigida</name>
    <dbReference type="NCBI Taxonomy" id="2609281"/>
    <lineage>
        <taxon>Bacteria</taxon>
        <taxon>Pseudomonadati</taxon>
        <taxon>Pseudomonadota</taxon>
        <taxon>Betaproteobacteria</taxon>
        <taxon>Burkholderiales</taxon>
        <taxon>Oxalobacteraceae</taxon>
        <taxon>Telluria group</taxon>
        <taxon>Massilia</taxon>
    </lineage>
</organism>
<dbReference type="EMBL" id="WHJG01000022">
    <property type="protein sequence ID" value="NHZ81441.1"/>
    <property type="molecule type" value="Genomic_DNA"/>
</dbReference>
<proteinExistence type="predicted"/>
<evidence type="ECO:0000313" key="1">
    <source>
        <dbReference type="EMBL" id="NHZ81441.1"/>
    </source>
</evidence>